<evidence type="ECO:0008006" key="3">
    <source>
        <dbReference type="Google" id="ProtNLM"/>
    </source>
</evidence>
<proteinExistence type="predicted"/>
<reference evidence="1 2" key="1">
    <citation type="submission" date="2019-07" db="EMBL/GenBank/DDBJ databases">
        <title>Whole genome shotgun sequence of Segetibacter aerophilus NBRC 106135.</title>
        <authorList>
            <person name="Hosoyama A."/>
            <person name="Uohara A."/>
            <person name="Ohji S."/>
            <person name="Ichikawa N."/>
        </authorList>
    </citation>
    <scope>NUCLEOTIDE SEQUENCE [LARGE SCALE GENOMIC DNA]</scope>
    <source>
        <strain evidence="1 2">NBRC 106135</strain>
    </source>
</reference>
<name>A0A512BI11_9BACT</name>
<accession>A0A512BI11</accession>
<dbReference type="Pfam" id="PF13563">
    <property type="entry name" value="2_5_RNA_ligase2"/>
    <property type="match status" value="1"/>
</dbReference>
<organism evidence="1 2">
    <name type="scientific">Segetibacter aerophilus</name>
    <dbReference type="NCBI Taxonomy" id="670293"/>
    <lineage>
        <taxon>Bacteria</taxon>
        <taxon>Pseudomonadati</taxon>
        <taxon>Bacteroidota</taxon>
        <taxon>Chitinophagia</taxon>
        <taxon>Chitinophagales</taxon>
        <taxon>Chitinophagaceae</taxon>
        <taxon>Segetibacter</taxon>
    </lineage>
</organism>
<protein>
    <recommendedName>
        <fullName evidence="3">2'-5' RNA ligase</fullName>
    </recommendedName>
</protein>
<keyword evidence="2" id="KW-1185">Reference proteome</keyword>
<dbReference type="InterPro" id="IPR050580">
    <property type="entry name" value="2H_phosphoesterase_YjcG-like"/>
</dbReference>
<dbReference type="Gene3D" id="3.90.1140.10">
    <property type="entry name" value="Cyclic phosphodiesterase"/>
    <property type="match status" value="1"/>
</dbReference>
<evidence type="ECO:0000313" key="1">
    <source>
        <dbReference type="EMBL" id="GEO11602.1"/>
    </source>
</evidence>
<dbReference type="EMBL" id="BJYT01000025">
    <property type="protein sequence ID" value="GEO11602.1"/>
    <property type="molecule type" value="Genomic_DNA"/>
</dbReference>
<sequence length="205" mass="23874">MEQITKFFNWSELGMNEYLLVAHPDAAVTNKVIAEKESFTAEYRQRIAAKTKPHITIANFVAREAMEETILRYTQRICSQQQSFNVFLNNYSGFPPHTVYLRVQNPQPFKRLAKELKAVSNYISSCSCPPAKLIGNPHLTISRRVPETLYLKAMMDYSRKTFHETFMVNELVLLRRSHQFDTCKVVHVFRLQPMEDGFFGNLLFN</sequence>
<dbReference type="PANTHER" id="PTHR40037">
    <property type="entry name" value="PHOSPHOESTERASE YJCG-RELATED"/>
    <property type="match status" value="1"/>
</dbReference>
<dbReference type="AlphaFoldDB" id="A0A512BI11"/>
<dbReference type="RefSeq" id="WP_147205708.1">
    <property type="nucleotide sequence ID" value="NZ_BJYT01000025.1"/>
</dbReference>
<dbReference type="Proteomes" id="UP000321513">
    <property type="component" value="Unassembled WGS sequence"/>
</dbReference>
<dbReference type="OrthoDB" id="666946at2"/>
<dbReference type="InterPro" id="IPR009097">
    <property type="entry name" value="Cyclic_Pdiesterase"/>
</dbReference>
<dbReference type="SUPFAM" id="SSF55144">
    <property type="entry name" value="LigT-like"/>
    <property type="match status" value="1"/>
</dbReference>
<dbReference type="PANTHER" id="PTHR40037:SF1">
    <property type="entry name" value="PHOSPHOESTERASE SAOUHSC_00951-RELATED"/>
    <property type="match status" value="1"/>
</dbReference>
<comment type="caution">
    <text evidence="1">The sequence shown here is derived from an EMBL/GenBank/DDBJ whole genome shotgun (WGS) entry which is preliminary data.</text>
</comment>
<evidence type="ECO:0000313" key="2">
    <source>
        <dbReference type="Proteomes" id="UP000321513"/>
    </source>
</evidence>
<gene>
    <name evidence="1" type="ORF">SAE01_40980</name>
</gene>